<sequence length="209" mass="25672">MRNKIFYQDTKYAFYYDYIFFEIYRPIFFSCKDQNNQLYLTTLCDDRKEFRWIMVKTSENQLIDIMKNKLTMYEVYVNTDKWWIIKEKHGIKKCKIYTKEQVNELDFPTKRGYFDADKDELKDYLSHIQNEKEYHMKKVKRNFCINCRKETDIMWGKAERTTNIKGKPFDYLETVAVCKECGQEMNPHGLIDLNIKELEEQYQKTYRNK</sequence>
<protein>
    <submittedName>
        <fullName evidence="1">Uncharacterized protein</fullName>
    </submittedName>
</protein>
<dbReference type="AlphaFoldDB" id="A0A173UY12"/>
<evidence type="ECO:0000313" key="2">
    <source>
        <dbReference type="Proteomes" id="UP000095598"/>
    </source>
</evidence>
<gene>
    <name evidence="1" type="ORF">ERS852425_03286</name>
</gene>
<organism evidence="1 2">
    <name type="scientific">Anaerostipes hadrus</name>
    <dbReference type="NCBI Taxonomy" id="649756"/>
    <lineage>
        <taxon>Bacteria</taxon>
        <taxon>Bacillati</taxon>
        <taxon>Bacillota</taxon>
        <taxon>Clostridia</taxon>
        <taxon>Lachnospirales</taxon>
        <taxon>Lachnospiraceae</taxon>
        <taxon>Anaerostipes</taxon>
    </lineage>
</organism>
<dbReference type="EMBL" id="CYXT01000045">
    <property type="protein sequence ID" value="CUN19982.1"/>
    <property type="molecule type" value="Genomic_DNA"/>
</dbReference>
<name>A0A173UY12_ANAHA</name>
<accession>A0A173UY12</accession>
<reference evidence="1 2" key="1">
    <citation type="submission" date="2015-09" db="EMBL/GenBank/DDBJ databases">
        <authorList>
            <consortium name="Pathogen Informatics"/>
        </authorList>
    </citation>
    <scope>NUCLEOTIDE SEQUENCE [LARGE SCALE GENOMIC DNA]</scope>
    <source>
        <strain evidence="1 2">2789STDY5608868</strain>
    </source>
</reference>
<evidence type="ECO:0000313" key="1">
    <source>
        <dbReference type="EMBL" id="CUN19982.1"/>
    </source>
</evidence>
<dbReference type="Proteomes" id="UP000095598">
    <property type="component" value="Unassembled WGS sequence"/>
</dbReference>
<proteinExistence type="predicted"/>
<dbReference type="RefSeq" id="WP_044923462.1">
    <property type="nucleotide sequence ID" value="NZ_CYXT01000045.1"/>
</dbReference>